<proteinExistence type="inferred from homology"/>
<comment type="function">
    <text evidence="17">E3 RING-finger protein, member of the UBC2/RAD6 epistasis group. Associates to the E2 ubiquitin conjugating enzyme UBC2/RAD6 to form the UBC2-RAD18 ubiquitin ligase complex involved in postreplicative repair (PRR) of damaged DNA.</text>
</comment>
<dbReference type="NCBIfam" id="TIGR00599">
    <property type="entry name" value="rad18"/>
    <property type="match status" value="1"/>
</dbReference>
<dbReference type="InterPro" id="IPR013083">
    <property type="entry name" value="Znf_RING/FYVE/PHD"/>
</dbReference>
<dbReference type="Proteomes" id="UP001280581">
    <property type="component" value="Unassembled WGS sequence"/>
</dbReference>
<gene>
    <name evidence="21" type="ORF">GRF29_154g69775</name>
</gene>
<evidence type="ECO:0000256" key="6">
    <source>
        <dbReference type="ARBA" id="ARBA00022679"/>
    </source>
</evidence>
<organism evidence="21 22">
    <name type="scientific">Pseudopithomyces chartarum</name>
    <dbReference type="NCBI Taxonomy" id="1892770"/>
    <lineage>
        <taxon>Eukaryota</taxon>
        <taxon>Fungi</taxon>
        <taxon>Dikarya</taxon>
        <taxon>Ascomycota</taxon>
        <taxon>Pezizomycotina</taxon>
        <taxon>Dothideomycetes</taxon>
        <taxon>Pleosporomycetidae</taxon>
        <taxon>Pleosporales</taxon>
        <taxon>Massarineae</taxon>
        <taxon>Didymosphaeriaceae</taxon>
        <taxon>Pseudopithomyces</taxon>
    </lineage>
</organism>
<evidence type="ECO:0000256" key="18">
    <source>
        <dbReference type="SAM" id="MobiDB-lite"/>
    </source>
</evidence>
<dbReference type="PROSITE" id="PS50089">
    <property type="entry name" value="ZF_RING_2"/>
    <property type="match status" value="1"/>
</dbReference>
<evidence type="ECO:0000256" key="9">
    <source>
        <dbReference type="ARBA" id="ARBA00022771"/>
    </source>
</evidence>
<evidence type="ECO:0000256" key="14">
    <source>
        <dbReference type="ARBA" id="ARBA00023204"/>
    </source>
</evidence>
<dbReference type="GO" id="GO:0005634">
    <property type="term" value="C:nucleus"/>
    <property type="evidence" value="ECO:0007669"/>
    <property type="project" value="UniProtKB-SubCell"/>
</dbReference>
<feature type="compositionally biased region" description="Basic and acidic residues" evidence="18">
    <location>
        <begin position="200"/>
        <end position="210"/>
    </location>
</feature>
<dbReference type="GO" id="GO:0003697">
    <property type="term" value="F:single-stranded DNA binding"/>
    <property type="evidence" value="ECO:0007669"/>
    <property type="project" value="UniProtKB-UniRule"/>
</dbReference>
<dbReference type="SUPFAM" id="SSF57850">
    <property type="entry name" value="RING/U-box"/>
    <property type="match status" value="1"/>
</dbReference>
<dbReference type="GO" id="GO:0006281">
    <property type="term" value="P:DNA repair"/>
    <property type="evidence" value="ECO:0007669"/>
    <property type="project" value="UniProtKB-KW"/>
</dbReference>
<evidence type="ECO:0000256" key="1">
    <source>
        <dbReference type="ARBA" id="ARBA00000900"/>
    </source>
</evidence>
<keyword evidence="12" id="KW-0413">Isomerase</keyword>
<evidence type="ECO:0000256" key="16">
    <source>
        <dbReference type="PROSITE-ProRule" id="PRU00175"/>
    </source>
</evidence>
<keyword evidence="15 17" id="KW-0539">Nucleus</keyword>
<dbReference type="GO" id="GO:0006301">
    <property type="term" value="P:DNA damage tolerance"/>
    <property type="evidence" value="ECO:0007669"/>
    <property type="project" value="InterPro"/>
</dbReference>
<keyword evidence="12" id="KW-0697">Rotamase</keyword>
<evidence type="ECO:0000259" key="20">
    <source>
        <dbReference type="PROSITE" id="PS50800"/>
    </source>
</evidence>
<feature type="region of interest" description="Disordered" evidence="18">
    <location>
        <begin position="423"/>
        <end position="473"/>
    </location>
</feature>
<comment type="pathway">
    <text evidence="3 17">Protein modification; protein ubiquitination.</text>
</comment>
<evidence type="ECO:0000256" key="7">
    <source>
        <dbReference type="ARBA" id="ARBA00022723"/>
    </source>
</evidence>
<feature type="domain" description="SAP" evidence="20">
    <location>
        <begin position="318"/>
        <end position="352"/>
    </location>
</feature>
<evidence type="ECO:0000256" key="13">
    <source>
        <dbReference type="ARBA" id="ARBA00023125"/>
    </source>
</evidence>
<dbReference type="PANTHER" id="PTHR14134:SF2">
    <property type="entry name" value="E3 UBIQUITIN-PROTEIN LIGASE RAD18"/>
    <property type="match status" value="1"/>
</dbReference>
<keyword evidence="10 17" id="KW-0833">Ubl conjugation pathway</keyword>
<dbReference type="PROSITE" id="PS50800">
    <property type="entry name" value="SAP"/>
    <property type="match status" value="1"/>
</dbReference>
<feature type="region of interest" description="Disordered" evidence="18">
    <location>
        <begin position="180"/>
        <end position="248"/>
    </location>
</feature>
<sequence length="555" mass="61864">MPKQTPHHIHPRESTLSFPLPPQRSYPVAADKEPSTPTSDNSGNTPSRAVEWPIASTDAPPTPLETNLSTLPFLPATLAMEASFELPDSTDWLSTSLPLFEPLEAALRCEICKEFYNNPVITTCAHTFCSLCIRRCIANDGKCPTCKTTCQADKLQPNIAVREIATKFQDARPKALELARVKNKDDETQPLVSGRKRKRQEPEGDGEGRRVTRSRQTRSSKRLEEEGSVTDDLPVVIPDSEEEQEDEYIPDGMVPCPICKKPMKEEAVFNHIPVCPAAQEDDGLRKTRTRKPDAFSNALRSRRKENGPPPTRLPGLHYPMLNEKALRKKLQELGIPNLGSKPVMIKRHQEWLNLYNSNCDASDDVRKTKRELLRELDAWERTQGASVNNKESHIMRKDFDGQGYATEHKNQFDDLIANAKARAKAKMQASDSKGDADEMRSDNVDSDSTHHAQPDTNNAPTSPAPSHPYEGNEAALSTIRQKVEEANRTDSMFPALGHETEAANMKAGRDAAFGDVPIGLAKSPKEAFECETRKVPMFRVPEEPVLDVESSTTMQ</sequence>
<feature type="compositionally biased region" description="Basic residues" evidence="18">
    <location>
        <begin position="211"/>
        <end position="220"/>
    </location>
</feature>
<keyword evidence="13 17" id="KW-0238">DNA-binding</keyword>
<dbReference type="GO" id="GO:0097505">
    <property type="term" value="C:Rad6-Rad18 complex"/>
    <property type="evidence" value="ECO:0007669"/>
    <property type="project" value="TreeGrafter"/>
</dbReference>
<feature type="domain" description="RING-type" evidence="19">
    <location>
        <begin position="109"/>
        <end position="147"/>
    </location>
</feature>
<keyword evidence="14 17" id="KW-0234">DNA repair</keyword>
<comment type="subunit">
    <text evidence="17">Interacts with E2 UBC2, forming a complex with ubiquitin ligase activity.</text>
</comment>
<protein>
    <recommendedName>
        <fullName evidence="5 17">Postreplication repair E3 ubiquitin-protein ligase RAD18</fullName>
        <ecNumber evidence="17">2.3.2.27</ecNumber>
    </recommendedName>
    <alternativeName>
        <fullName evidence="17">RING-type E3 ubiquitin transferase RAD18</fullName>
    </alternativeName>
</protein>
<feature type="region of interest" description="Disordered" evidence="18">
    <location>
        <begin position="1"/>
        <end position="64"/>
    </location>
</feature>
<feature type="compositionally biased region" description="Basic residues" evidence="18">
    <location>
        <begin position="1"/>
        <end position="10"/>
    </location>
</feature>
<evidence type="ECO:0000256" key="8">
    <source>
        <dbReference type="ARBA" id="ARBA00022763"/>
    </source>
</evidence>
<dbReference type="Pfam" id="PF13923">
    <property type="entry name" value="zf-C3HC4_2"/>
    <property type="match status" value="1"/>
</dbReference>
<evidence type="ECO:0000256" key="17">
    <source>
        <dbReference type="RuleBase" id="RU368093"/>
    </source>
</evidence>
<comment type="caution">
    <text evidence="21">The sequence shown here is derived from an EMBL/GenBank/DDBJ whole genome shotgun (WGS) entry which is preliminary data.</text>
</comment>
<dbReference type="GO" id="GO:0061630">
    <property type="term" value="F:ubiquitin protein ligase activity"/>
    <property type="evidence" value="ECO:0007669"/>
    <property type="project" value="UniProtKB-UniRule"/>
</dbReference>
<dbReference type="InterPro" id="IPR003613">
    <property type="entry name" value="Ubox_domain"/>
</dbReference>
<feature type="compositionally biased region" description="Polar residues" evidence="18">
    <location>
        <begin position="35"/>
        <end position="47"/>
    </location>
</feature>
<dbReference type="GO" id="GO:0003755">
    <property type="term" value="F:peptidyl-prolyl cis-trans isomerase activity"/>
    <property type="evidence" value="ECO:0007669"/>
    <property type="project" value="UniProtKB-KW"/>
</dbReference>
<feature type="compositionally biased region" description="Acidic residues" evidence="18">
    <location>
        <begin position="239"/>
        <end position="248"/>
    </location>
</feature>
<dbReference type="SMART" id="SM00504">
    <property type="entry name" value="Ubox"/>
    <property type="match status" value="1"/>
</dbReference>
<dbReference type="EMBL" id="WVTA01000013">
    <property type="protein sequence ID" value="KAK3202565.1"/>
    <property type="molecule type" value="Genomic_DNA"/>
</dbReference>
<accession>A0AAN6REN0</accession>
<evidence type="ECO:0000259" key="19">
    <source>
        <dbReference type="PROSITE" id="PS50089"/>
    </source>
</evidence>
<dbReference type="PANTHER" id="PTHR14134">
    <property type="entry name" value="E3 UBIQUITIN-PROTEIN LIGASE RAD18"/>
    <property type="match status" value="1"/>
</dbReference>
<dbReference type="Gene3D" id="3.30.40.10">
    <property type="entry name" value="Zinc/RING finger domain, C3HC4 (zinc finger)"/>
    <property type="match status" value="1"/>
</dbReference>
<comment type="similarity">
    <text evidence="4 17">Belongs to the RAD18 family.</text>
</comment>
<keyword evidence="6 17" id="KW-0808">Transferase</keyword>
<dbReference type="InterPro" id="IPR004580">
    <property type="entry name" value="Rad18_fungi"/>
</dbReference>
<dbReference type="InterPro" id="IPR001841">
    <property type="entry name" value="Znf_RING"/>
</dbReference>
<dbReference type="FunFam" id="3.30.40.10:FF:000172">
    <property type="entry name" value="E3 ubiquitin-protein ligase RAD18"/>
    <property type="match status" value="1"/>
</dbReference>
<evidence type="ECO:0000256" key="10">
    <source>
        <dbReference type="ARBA" id="ARBA00022786"/>
    </source>
</evidence>
<dbReference type="AlphaFoldDB" id="A0AAN6REN0"/>
<keyword evidence="11 17" id="KW-0862">Zinc</keyword>
<name>A0AAN6REN0_9PLEO</name>
<evidence type="ECO:0000256" key="2">
    <source>
        <dbReference type="ARBA" id="ARBA00004123"/>
    </source>
</evidence>
<evidence type="ECO:0000313" key="21">
    <source>
        <dbReference type="EMBL" id="KAK3202565.1"/>
    </source>
</evidence>
<dbReference type="PROSITE" id="PS00518">
    <property type="entry name" value="ZF_RING_1"/>
    <property type="match status" value="1"/>
</dbReference>
<dbReference type="InterPro" id="IPR003034">
    <property type="entry name" value="SAP_dom"/>
</dbReference>
<evidence type="ECO:0000313" key="22">
    <source>
        <dbReference type="Proteomes" id="UP001280581"/>
    </source>
</evidence>
<evidence type="ECO:0000256" key="15">
    <source>
        <dbReference type="ARBA" id="ARBA00023242"/>
    </source>
</evidence>
<reference evidence="21 22" key="1">
    <citation type="submission" date="2021-02" db="EMBL/GenBank/DDBJ databases">
        <title>Genome assembly of Pseudopithomyces chartarum.</title>
        <authorList>
            <person name="Jauregui R."/>
            <person name="Singh J."/>
            <person name="Voisey C."/>
        </authorList>
    </citation>
    <scope>NUCLEOTIDE SEQUENCE [LARGE SCALE GENOMIC DNA]</scope>
    <source>
        <strain evidence="21 22">AGR01</strain>
    </source>
</reference>
<evidence type="ECO:0000256" key="5">
    <source>
        <dbReference type="ARBA" id="ARBA00015551"/>
    </source>
</evidence>
<comment type="subcellular location">
    <subcellularLocation>
        <location evidence="2 17">Nucleus</location>
    </subcellularLocation>
</comment>
<dbReference type="InterPro" id="IPR017907">
    <property type="entry name" value="Znf_RING_CS"/>
</dbReference>
<keyword evidence="9 16" id="KW-0863">Zinc-finger</keyword>
<keyword evidence="8 17" id="KW-0227">DNA damage</keyword>
<evidence type="ECO:0000256" key="3">
    <source>
        <dbReference type="ARBA" id="ARBA00004906"/>
    </source>
</evidence>
<dbReference type="SMART" id="SM00184">
    <property type="entry name" value="RING"/>
    <property type="match status" value="1"/>
</dbReference>
<evidence type="ECO:0000256" key="12">
    <source>
        <dbReference type="ARBA" id="ARBA00023110"/>
    </source>
</evidence>
<comment type="catalytic activity">
    <reaction evidence="1 17">
        <text>S-ubiquitinyl-[E2 ubiquitin-conjugating enzyme]-L-cysteine + [acceptor protein]-L-lysine = [E2 ubiquitin-conjugating enzyme]-L-cysteine + N(6)-ubiquitinyl-[acceptor protein]-L-lysine.</text>
        <dbReference type="EC" id="2.3.2.27"/>
    </reaction>
</comment>
<evidence type="ECO:0000256" key="11">
    <source>
        <dbReference type="ARBA" id="ARBA00022833"/>
    </source>
</evidence>
<keyword evidence="22" id="KW-1185">Reference proteome</keyword>
<evidence type="ECO:0000256" key="4">
    <source>
        <dbReference type="ARBA" id="ARBA00009506"/>
    </source>
</evidence>
<dbReference type="Pfam" id="PF02037">
    <property type="entry name" value="SAP"/>
    <property type="match status" value="1"/>
</dbReference>
<dbReference type="GO" id="GO:0006513">
    <property type="term" value="P:protein monoubiquitination"/>
    <property type="evidence" value="ECO:0007669"/>
    <property type="project" value="InterPro"/>
</dbReference>
<dbReference type="SMART" id="SM00513">
    <property type="entry name" value="SAP"/>
    <property type="match status" value="1"/>
</dbReference>
<feature type="compositionally biased region" description="Basic and acidic residues" evidence="18">
    <location>
        <begin position="432"/>
        <end position="453"/>
    </location>
</feature>
<dbReference type="EC" id="2.3.2.27" evidence="17"/>
<keyword evidence="7 17" id="KW-0479">Metal-binding</keyword>
<dbReference type="InterPro" id="IPR039577">
    <property type="entry name" value="Rad18"/>
</dbReference>
<dbReference type="GO" id="GO:0008270">
    <property type="term" value="F:zinc ion binding"/>
    <property type="evidence" value="ECO:0007669"/>
    <property type="project" value="UniProtKB-KW"/>
</dbReference>